<keyword evidence="3" id="KW-1185">Reference proteome</keyword>
<accession>A0A1B0AJZ4</accession>
<feature type="region of interest" description="Disordered" evidence="1">
    <location>
        <begin position="72"/>
        <end position="111"/>
    </location>
</feature>
<dbReference type="EnsemblMetazoa" id="GPAI048191-RA">
    <property type="protein sequence ID" value="GPAI048191-PA"/>
    <property type="gene ID" value="GPAI048191"/>
</dbReference>
<feature type="compositionally biased region" description="Low complexity" evidence="1">
    <location>
        <begin position="98"/>
        <end position="111"/>
    </location>
</feature>
<dbReference type="VEuPathDB" id="VectorBase:GPAI048191"/>
<reference evidence="3" key="1">
    <citation type="submission" date="2014-03" db="EMBL/GenBank/DDBJ databases">
        <authorList>
            <person name="Aksoy S."/>
            <person name="Warren W."/>
            <person name="Wilson R.K."/>
        </authorList>
    </citation>
    <scope>NUCLEOTIDE SEQUENCE [LARGE SCALE GENOMIC DNA]</scope>
    <source>
        <strain evidence="3">IAEA</strain>
    </source>
</reference>
<evidence type="ECO:0000313" key="3">
    <source>
        <dbReference type="Proteomes" id="UP000092445"/>
    </source>
</evidence>
<organism evidence="2 3">
    <name type="scientific">Glossina pallidipes</name>
    <name type="common">Tsetse fly</name>
    <dbReference type="NCBI Taxonomy" id="7398"/>
    <lineage>
        <taxon>Eukaryota</taxon>
        <taxon>Metazoa</taxon>
        <taxon>Ecdysozoa</taxon>
        <taxon>Arthropoda</taxon>
        <taxon>Hexapoda</taxon>
        <taxon>Insecta</taxon>
        <taxon>Pterygota</taxon>
        <taxon>Neoptera</taxon>
        <taxon>Endopterygota</taxon>
        <taxon>Diptera</taxon>
        <taxon>Brachycera</taxon>
        <taxon>Muscomorpha</taxon>
        <taxon>Hippoboscoidea</taxon>
        <taxon>Glossinidae</taxon>
        <taxon>Glossina</taxon>
    </lineage>
</organism>
<proteinExistence type="predicted"/>
<name>A0A1B0AJZ4_GLOPL</name>
<protein>
    <submittedName>
        <fullName evidence="2">Uncharacterized protein</fullName>
    </submittedName>
</protein>
<dbReference type="AlphaFoldDB" id="A0A1B0AJZ4"/>
<evidence type="ECO:0000256" key="1">
    <source>
        <dbReference type="SAM" id="MobiDB-lite"/>
    </source>
</evidence>
<sequence length="111" mass="12133">MKYHIKANEEDDEEPTSLALLEEEDDVDVVFNTTRRLLELKPDFCTFWLLLPPLLRFCVAACILRLLTTANDSGEGVRDSSRARLIGGRGGVGSGEANNISSSSNNKSSSS</sequence>
<dbReference type="Proteomes" id="UP000092445">
    <property type="component" value="Unassembled WGS sequence"/>
</dbReference>
<evidence type="ECO:0000313" key="2">
    <source>
        <dbReference type="EnsemblMetazoa" id="GPAI048191-PA"/>
    </source>
</evidence>
<reference evidence="2" key="2">
    <citation type="submission" date="2020-05" db="UniProtKB">
        <authorList>
            <consortium name="EnsemblMetazoa"/>
        </authorList>
    </citation>
    <scope>IDENTIFICATION</scope>
    <source>
        <strain evidence="2">IAEA</strain>
    </source>
</reference>